<dbReference type="Pfam" id="PF02290">
    <property type="entry name" value="SRP14"/>
    <property type="match status" value="1"/>
</dbReference>
<evidence type="ECO:0000256" key="3">
    <source>
        <dbReference type="ARBA" id="ARBA00022490"/>
    </source>
</evidence>
<comment type="subunit">
    <text evidence="7">Heterodimer with SRP9; binds RNA as heterodimer. Component of a signal recognition particle (SRP) complex that consists of a 7SL RNA molecule of 300 nucleotides and six protein subunits: SRP72, SRP68, SRP54, SRP19, SRP14 and SRP9.</text>
</comment>
<evidence type="ECO:0000256" key="5">
    <source>
        <dbReference type="ARBA" id="ARBA00023135"/>
    </source>
</evidence>
<dbReference type="GO" id="GO:0045047">
    <property type="term" value="P:protein targeting to ER"/>
    <property type="evidence" value="ECO:0000318"/>
    <property type="project" value="GO_Central"/>
</dbReference>
<dbReference type="InParanoid" id="F0ZRZ4"/>
<evidence type="ECO:0000256" key="2">
    <source>
        <dbReference type="ARBA" id="ARBA00010349"/>
    </source>
</evidence>
<comment type="subcellular location">
    <subcellularLocation>
        <location evidence="1 7">Cytoplasm</location>
    </subcellularLocation>
</comment>
<dbReference type="GeneID" id="10504539"/>
<keyword evidence="5 7" id="KW-0733">Signal recognition particle</keyword>
<dbReference type="FunFam" id="3.30.720.10:FF:000003">
    <property type="entry name" value="Signal recognition particle 14"/>
    <property type="match status" value="1"/>
</dbReference>
<protein>
    <recommendedName>
        <fullName evidence="7">Signal recognition particle 14 kDa protein</fullName>
        <shortName evidence="7">SRP14</shortName>
    </recommendedName>
</protein>
<dbReference type="GO" id="GO:0006614">
    <property type="term" value="P:SRP-dependent cotranslational protein targeting to membrane"/>
    <property type="evidence" value="ECO:0007669"/>
    <property type="project" value="UniProtKB-UniRule"/>
</dbReference>
<dbReference type="VEuPathDB" id="AmoebaDB:DICPUDRAFT_80932"/>
<dbReference type="STRING" id="5786.F0ZRZ4"/>
<evidence type="ECO:0000256" key="6">
    <source>
        <dbReference type="ARBA" id="ARBA00023274"/>
    </source>
</evidence>
<accession>F0ZRZ4</accession>
<dbReference type="Gene3D" id="3.30.720.10">
    <property type="entry name" value="Signal recognition particle alu RNA binding heterodimer, srp9/1"/>
    <property type="match status" value="1"/>
</dbReference>
<dbReference type="Proteomes" id="UP000001064">
    <property type="component" value="Unassembled WGS sequence"/>
</dbReference>
<dbReference type="SUPFAM" id="SSF54762">
    <property type="entry name" value="Signal recognition particle alu RNA binding heterodimer, SRP9/14"/>
    <property type="match status" value="1"/>
</dbReference>
<dbReference type="OrthoDB" id="19209at2759"/>
<dbReference type="InterPro" id="IPR009018">
    <property type="entry name" value="Signal_recog_particle_SRP9/14"/>
</dbReference>
<dbReference type="KEGG" id="dpp:DICPUDRAFT_80932"/>
<evidence type="ECO:0000313" key="8">
    <source>
        <dbReference type="EMBL" id="EGC33293.1"/>
    </source>
</evidence>
<name>F0ZRZ4_DICPU</name>
<dbReference type="InterPro" id="IPR003210">
    <property type="entry name" value="Signal_recog_particle_SRP14"/>
</dbReference>
<keyword evidence="9" id="KW-1185">Reference proteome</keyword>
<evidence type="ECO:0000313" key="9">
    <source>
        <dbReference type="Proteomes" id="UP000001064"/>
    </source>
</evidence>
<evidence type="ECO:0000256" key="7">
    <source>
        <dbReference type="RuleBase" id="RU368100"/>
    </source>
</evidence>
<dbReference type="GO" id="GO:0008312">
    <property type="term" value="F:7S RNA binding"/>
    <property type="evidence" value="ECO:0007669"/>
    <property type="project" value="UniProtKB-UniRule"/>
</dbReference>
<comment type="similarity">
    <text evidence="2 7">Belongs to the SRP14 family.</text>
</comment>
<proteinExistence type="inferred from homology"/>
<dbReference type="RefSeq" id="XP_003290194.1">
    <property type="nucleotide sequence ID" value="XM_003290146.1"/>
</dbReference>
<evidence type="ECO:0000256" key="1">
    <source>
        <dbReference type="ARBA" id="ARBA00004496"/>
    </source>
</evidence>
<organism evidence="8 9">
    <name type="scientific">Dictyostelium purpureum</name>
    <name type="common">Slime mold</name>
    <dbReference type="NCBI Taxonomy" id="5786"/>
    <lineage>
        <taxon>Eukaryota</taxon>
        <taxon>Amoebozoa</taxon>
        <taxon>Evosea</taxon>
        <taxon>Eumycetozoa</taxon>
        <taxon>Dictyostelia</taxon>
        <taxon>Dictyosteliales</taxon>
        <taxon>Dictyosteliaceae</taxon>
        <taxon>Dictyostelium</taxon>
    </lineage>
</organism>
<reference evidence="9" key="1">
    <citation type="journal article" date="2011" name="Genome Biol.">
        <title>Comparative genomics of the social amoebae Dictyostelium discoideum and Dictyostelium purpureum.</title>
        <authorList>
            <consortium name="US DOE Joint Genome Institute (JGI-PGF)"/>
            <person name="Sucgang R."/>
            <person name="Kuo A."/>
            <person name="Tian X."/>
            <person name="Salerno W."/>
            <person name="Parikh A."/>
            <person name="Feasley C.L."/>
            <person name="Dalin E."/>
            <person name="Tu H."/>
            <person name="Huang E."/>
            <person name="Barry K."/>
            <person name="Lindquist E."/>
            <person name="Shapiro H."/>
            <person name="Bruce D."/>
            <person name="Schmutz J."/>
            <person name="Salamov A."/>
            <person name="Fey P."/>
            <person name="Gaudet P."/>
            <person name="Anjard C."/>
            <person name="Babu M.M."/>
            <person name="Basu S."/>
            <person name="Bushmanova Y."/>
            <person name="van der Wel H."/>
            <person name="Katoh-Kurasawa M."/>
            <person name="Dinh C."/>
            <person name="Coutinho P.M."/>
            <person name="Saito T."/>
            <person name="Elias M."/>
            <person name="Schaap P."/>
            <person name="Kay R.R."/>
            <person name="Henrissat B."/>
            <person name="Eichinger L."/>
            <person name="Rivero F."/>
            <person name="Putnam N.H."/>
            <person name="West C.M."/>
            <person name="Loomis W.F."/>
            <person name="Chisholm R.L."/>
            <person name="Shaulsky G."/>
            <person name="Strassmann J.E."/>
            <person name="Queller D.C."/>
            <person name="Kuspa A."/>
            <person name="Grigoriev I.V."/>
        </authorList>
    </citation>
    <scope>NUCLEOTIDE SEQUENCE [LARGE SCALE GENOMIC DNA]</scope>
    <source>
        <strain evidence="9">QSDP1</strain>
    </source>
</reference>
<dbReference type="OMA" id="RFNGHNK"/>
<keyword evidence="3 7" id="KW-0963">Cytoplasm</keyword>
<keyword evidence="6 7" id="KW-0687">Ribonucleoprotein</keyword>
<dbReference type="PANTHER" id="PTHR12013">
    <property type="entry name" value="SIGNAL RECOGNITION PARTICLE 14 KD PROTEIN"/>
    <property type="match status" value="1"/>
</dbReference>
<sequence>MFLENEAFLTALNKLYQTSTKKGTVWTTMKRYVDSDSNFQKKKADRINPETTEEEIKCLVRSTNGKKKISTIVLLKDIPSFEKSYKNVLLLNLDNLKAVPKEKKKQINTQVTAATKKKTN</sequence>
<dbReference type="EMBL" id="GL871149">
    <property type="protein sequence ID" value="EGC33293.1"/>
    <property type="molecule type" value="Genomic_DNA"/>
</dbReference>
<keyword evidence="4 7" id="KW-0694">RNA-binding</keyword>
<dbReference type="eggNOG" id="KOG1761">
    <property type="taxonomic scope" value="Eukaryota"/>
</dbReference>
<dbReference type="AlphaFoldDB" id="F0ZRZ4"/>
<evidence type="ECO:0000256" key="4">
    <source>
        <dbReference type="ARBA" id="ARBA00022884"/>
    </source>
</evidence>
<gene>
    <name evidence="8" type="ORF">DICPUDRAFT_80932</name>
</gene>
<comment type="function">
    <text evidence="7">Component of the signal recognition particle (SRP) complex, a ribonucleoprotein complex that mediates the cotranslational targeting of secretory and membrane proteins to the endoplasmic reticulum (ER). SRP9 together with SRP14 and the Alu portion of the SRP RNA, constitutes the elongation arrest domain of SRP. The complex of SRP9 and SRP14 is required for SRP RNA binding.</text>
</comment>
<dbReference type="GO" id="GO:0030942">
    <property type="term" value="F:endoplasmic reticulum signal peptide binding"/>
    <property type="evidence" value="ECO:0007669"/>
    <property type="project" value="UniProtKB-UniRule"/>
</dbReference>
<dbReference type="FunCoup" id="F0ZRZ4">
    <property type="interactions" value="247"/>
</dbReference>
<dbReference type="GO" id="GO:0005786">
    <property type="term" value="C:signal recognition particle, endoplasmic reticulum targeting"/>
    <property type="evidence" value="ECO:0000318"/>
    <property type="project" value="GO_Central"/>
</dbReference>